<dbReference type="PANTHER" id="PTHR41532">
    <property type="entry name" value="FIXS PROTEIN"/>
    <property type="match status" value="1"/>
</dbReference>
<proteinExistence type="predicted"/>
<evidence type="ECO:0000313" key="2">
    <source>
        <dbReference type="EMBL" id="TWD75615.1"/>
    </source>
</evidence>
<dbReference type="AlphaFoldDB" id="A0A561B9K0"/>
<dbReference type="EMBL" id="VIVL01000017">
    <property type="protein sequence ID" value="TWD75615.1"/>
    <property type="molecule type" value="Genomic_DNA"/>
</dbReference>
<dbReference type="PANTHER" id="PTHR41532:SF1">
    <property type="entry name" value="FIXS PROTEIN"/>
    <property type="match status" value="1"/>
</dbReference>
<dbReference type="RefSeq" id="WP_145747349.1">
    <property type="nucleotide sequence ID" value="NZ_VIVL01000017.1"/>
</dbReference>
<feature type="transmembrane region" description="Helical" evidence="1">
    <location>
        <begin position="6"/>
        <end position="26"/>
    </location>
</feature>
<protein>
    <submittedName>
        <fullName evidence="2">Cbb3-type cytochrome oxidase maturation protein</fullName>
    </submittedName>
</protein>
<dbReference type="Proteomes" id="UP000319722">
    <property type="component" value="Unassembled WGS sequence"/>
</dbReference>
<dbReference type="Pfam" id="PF03597">
    <property type="entry name" value="FixS"/>
    <property type="match status" value="1"/>
</dbReference>
<accession>A0A561B9K0</accession>
<sequence length="45" mass="5155">MDILFLLIPLSVVLVLAILGCLWWAIERGQFEDIEIEGDRILRGD</sequence>
<evidence type="ECO:0000313" key="3">
    <source>
        <dbReference type="Proteomes" id="UP000319722"/>
    </source>
</evidence>
<organism evidence="2 3">
    <name type="scientific">Variovorax beijingensis</name>
    <dbReference type="NCBI Taxonomy" id="2496117"/>
    <lineage>
        <taxon>Bacteria</taxon>
        <taxon>Pseudomonadati</taxon>
        <taxon>Pseudomonadota</taxon>
        <taxon>Betaproteobacteria</taxon>
        <taxon>Burkholderiales</taxon>
        <taxon>Comamonadaceae</taxon>
        <taxon>Variovorax</taxon>
    </lineage>
</organism>
<gene>
    <name evidence="2" type="ORF">FB547_11732</name>
</gene>
<dbReference type="InterPro" id="IPR004714">
    <property type="entry name" value="Cyt_oxidase_maturation_cbb3"/>
</dbReference>
<reference evidence="2 3" key="1">
    <citation type="submission" date="2019-06" db="EMBL/GenBank/DDBJ databases">
        <title>Sorghum-associated microbial communities from plants grown in Nebraska, USA.</title>
        <authorList>
            <person name="Schachtman D."/>
        </authorList>
    </citation>
    <scope>NUCLEOTIDE SEQUENCE [LARGE SCALE GENOMIC DNA]</scope>
    <source>
        <strain evidence="2 3">T529</strain>
    </source>
</reference>
<dbReference type="NCBIfam" id="TIGR00847">
    <property type="entry name" value="ccoS"/>
    <property type="match status" value="1"/>
</dbReference>
<evidence type="ECO:0000256" key="1">
    <source>
        <dbReference type="SAM" id="Phobius"/>
    </source>
</evidence>
<comment type="caution">
    <text evidence="2">The sequence shown here is derived from an EMBL/GenBank/DDBJ whole genome shotgun (WGS) entry which is preliminary data.</text>
</comment>
<keyword evidence="1" id="KW-1133">Transmembrane helix</keyword>
<dbReference type="OrthoDB" id="9802763at2"/>
<name>A0A561B9K0_9BURK</name>
<keyword evidence="1" id="KW-0812">Transmembrane</keyword>
<keyword evidence="1" id="KW-0472">Membrane</keyword>